<dbReference type="AlphaFoldDB" id="A0A840RGU7"/>
<evidence type="ECO:0000313" key="2">
    <source>
        <dbReference type="Proteomes" id="UP000543030"/>
    </source>
</evidence>
<gene>
    <name evidence="1" type="ORF">HNQ50_002242</name>
</gene>
<protein>
    <submittedName>
        <fullName evidence="1">Uncharacterized protein</fullName>
    </submittedName>
</protein>
<name>A0A840RGU7_9NEIS</name>
<dbReference type="EMBL" id="JACHHN010000004">
    <property type="protein sequence ID" value="MBB5191512.1"/>
    <property type="molecule type" value="Genomic_DNA"/>
</dbReference>
<dbReference type="Proteomes" id="UP000543030">
    <property type="component" value="Unassembled WGS sequence"/>
</dbReference>
<reference evidence="1 2" key="1">
    <citation type="submission" date="2020-08" db="EMBL/GenBank/DDBJ databases">
        <title>Genomic Encyclopedia of Type Strains, Phase IV (KMG-IV): sequencing the most valuable type-strain genomes for metagenomic binning, comparative biology and taxonomic classification.</title>
        <authorList>
            <person name="Goeker M."/>
        </authorList>
    </citation>
    <scope>NUCLEOTIDE SEQUENCE [LARGE SCALE GENOMIC DNA]</scope>
    <source>
        <strain evidence="1 2">DSM 18233</strain>
    </source>
</reference>
<evidence type="ECO:0000313" key="1">
    <source>
        <dbReference type="EMBL" id="MBB5191512.1"/>
    </source>
</evidence>
<organism evidence="1 2">
    <name type="scientific">Silvimonas terrae</name>
    <dbReference type="NCBI Taxonomy" id="300266"/>
    <lineage>
        <taxon>Bacteria</taxon>
        <taxon>Pseudomonadati</taxon>
        <taxon>Pseudomonadota</taxon>
        <taxon>Betaproteobacteria</taxon>
        <taxon>Neisseriales</taxon>
        <taxon>Chitinibacteraceae</taxon>
        <taxon>Silvimonas</taxon>
    </lineage>
</organism>
<sequence length="189" mass="19698">MKSPSCTGSNVYLSEHVPAVVTVPAGMHTLLAYVFENAAAVLTMRGLAGGDVQLQPGEFLATPVTPGAPVHLVSETGLPQHGLLRFAAEATARVLRCKCEIPVDIGPGWRARRLMARGVPALLDSYLDTASSWTPAASASFCGQEEATVKVLRGEVSSGALRLGAGEGAVVRLDTPLVASMRSHVLIQA</sequence>
<proteinExistence type="predicted"/>
<dbReference type="RefSeq" id="WP_184100600.1">
    <property type="nucleotide sequence ID" value="NZ_JACHHN010000004.1"/>
</dbReference>
<accession>A0A840RGU7</accession>
<keyword evidence="2" id="KW-1185">Reference proteome</keyword>
<comment type="caution">
    <text evidence="1">The sequence shown here is derived from an EMBL/GenBank/DDBJ whole genome shotgun (WGS) entry which is preliminary data.</text>
</comment>